<feature type="transmembrane region" description="Helical" evidence="1">
    <location>
        <begin position="390"/>
        <end position="407"/>
    </location>
</feature>
<protein>
    <recommendedName>
        <fullName evidence="4">O-antigen polymerase</fullName>
    </recommendedName>
</protein>
<gene>
    <name evidence="2" type="ORF">HMPREF0673_01185</name>
</gene>
<dbReference type="GeneID" id="78336909"/>
<keyword evidence="1" id="KW-0812">Transmembrane</keyword>
<feature type="transmembrane region" description="Helical" evidence="1">
    <location>
        <begin position="61"/>
        <end position="84"/>
    </location>
</feature>
<dbReference type="HOGENOM" id="CLU_642291_0_0_10"/>
<dbReference type="RefSeq" id="WP_007898990.1">
    <property type="nucleotide sequence ID" value="NZ_JH379409.1"/>
</dbReference>
<dbReference type="eggNOG" id="ENOG50317GS">
    <property type="taxonomic scope" value="Bacteria"/>
</dbReference>
<evidence type="ECO:0000256" key="1">
    <source>
        <dbReference type="SAM" id="Phobius"/>
    </source>
</evidence>
<comment type="caution">
    <text evidence="2">The sequence shown here is derived from an EMBL/GenBank/DDBJ whole genome shotgun (WGS) entry which is preliminary data.</text>
</comment>
<proteinExistence type="predicted"/>
<dbReference type="EMBL" id="AFZZ01000104">
    <property type="protein sequence ID" value="EHJ40811.1"/>
    <property type="molecule type" value="Genomic_DNA"/>
</dbReference>
<feature type="transmembrane region" description="Helical" evidence="1">
    <location>
        <begin position="365"/>
        <end position="384"/>
    </location>
</feature>
<evidence type="ECO:0000313" key="2">
    <source>
        <dbReference type="EMBL" id="EHJ40811.1"/>
    </source>
</evidence>
<feature type="transmembrane region" description="Helical" evidence="1">
    <location>
        <begin position="90"/>
        <end position="106"/>
    </location>
</feature>
<evidence type="ECO:0000313" key="3">
    <source>
        <dbReference type="Proteomes" id="UP000004407"/>
    </source>
</evidence>
<dbReference type="Proteomes" id="UP000004407">
    <property type="component" value="Unassembled WGS sequence"/>
</dbReference>
<accession>G6AX35</accession>
<feature type="transmembrane region" description="Helical" evidence="1">
    <location>
        <begin position="147"/>
        <end position="167"/>
    </location>
</feature>
<feature type="transmembrane region" description="Helical" evidence="1">
    <location>
        <begin position="179"/>
        <end position="210"/>
    </location>
</feature>
<dbReference type="AlphaFoldDB" id="G6AX35"/>
<reference evidence="2 3" key="1">
    <citation type="submission" date="2011-08" db="EMBL/GenBank/DDBJ databases">
        <authorList>
            <person name="Weinstock G."/>
            <person name="Sodergren E."/>
            <person name="Clifton S."/>
            <person name="Fulton L."/>
            <person name="Fulton B."/>
            <person name="Courtney L."/>
            <person name="Fronick C."/>
            <person name="Harrison M."/>
            <person name="Strong C."/>
            <person name="Farmer C."/>
            <person name="Delahaunty K."/>
            <person name="Markovic C."/>
            <person name="Hall O."/>
            <person name="Minx P."/>
            <person name="Tomlinson C."/>
            <person name="Mitreva M."/>
            <person name="Hou S."/>
            <person name="Chen J."/>
            <person name="Wollam A."/>
            <person name="Pepin K.H."/>
            <person name="Johnson M."/>
            <person name="Bhonagiri V."/>
            <person name="Zhang X."/>
            <person name="Suruliraj S."/>
            <person name="Warren W."/>
            <person name="Chinwalla A."/>
            <person name="Mardis E.R."/>
            <person name="Wilson R.K."/>
        </authorList>
    </citation>
    <scope>NUCLEOTIDE SEQUENCE [LARGE SCALE GENOMIC DNA]</scope>
    <source>
        <strain evidence="2 3">DSM 18206</strain>
    </source>
</reference>
<keyword evidence="1" id="KW-1133">Transmembrane helix</keyword>
<feature type="transmembrane region" description="Helical" evidence="1">
    <location>
        <begin position="22"/>
        <end position="41"/>
    </location>
</feature>
<organism evidence="2 3">
    <name type="scientific">Leyella stercorea DSM 18206</name>
    <dbReference type="NCBI Taxonomy" id="1002367"/>
    <lineage>
        <taxon>Bacteria</taxon>
        <taxon>Pseudomonadati</taxon>
        <taxon>Bacteroidota</taxon>
        <taxon>Bacteroidia</taxon>
        <taxon>Bacteroidales</taxon>
        <taxon>Prevotellaceae</taxon>
        <taxon>Leyella</taxon>
    </lineage>
</organism>
<evidence type="ECO:0008006" key="4">
    <source>
        <dbReference type="Google" id="ProtNLM"/>
    </source>
</evidence>
<keyword evidence="1" id="KW-0472">Membrane</keyword>
<sequence>MEKKLIVFLLYWTLYSGVFHSFVYWTEALNIVPDVILLILFMKRRKHKERLPLTFVLNKFIPILCCMFLLLGTFSMLMNGFWILAYVWNIRFYLRAILLFVIIWDISCISDLYRYKRIMYQAYIPNLLFCFYYFFTGQGGDSLGGIFAGGNMEMVIYLMPVLFLAIADYYSRLIPLRKFAFIVFSSLLMSFMGEIKLLYIVIPLFCYAGYVLYRKFSVSHILALVFAFLLFVPMMKYMLSYFFSDEYVESVFTVEQTEAYTAEGSFVLGQENGMNRSTSLKKTEQLILTDSSHRLFGYGIGASSSSLVFFSPIGTGFRNTFFFLFTPSYLTVEVGKVGWWIFIGIYILLFITFTKFYITNKNKVIKYWAGIGILASLMTFILMWYNNTPILVYVLFYYLFAYCIVAIREELKIKNKHDKCINNRSVL</sequence>
<dbReference type="PATRIC" id="fig|1002367.3.peg.946"/>
<feature type="transmembrane region" description="Helical" evidence="1">
    <location>
        <begin position="216"/>
        <end position="234"/>
    </location>
</feature>
<feature type="transmembrane region" description="Helical" evidence="1">
    <location>
        <begin position="118"/>
        <end position="135"/>
    </location>
</feature>
<name>G6AX35_9BACT</name>
<feature type="transmembrane region" description="Helical" evidence="1">
    <location>
        <begin position="295"/>
        <end position="317"/>
    </location>
</feature>
<feature type="transmembrane region" description="Helical" evidence="1">
    <location>
        <begin position="337"/>
        <end position="358"/>
    </location>
</feature>